<dbReference type="RefSeq" id="WP_023935552.1">
    <property type="nucleotide sequence ID" value="NZ_DF196823.1"/>
</dbReference>
<gene>
    <name evidence="1" type="ORF">PLEI_4307</name>
</gene>
<dbReference type="AlphaFoldDB" id="V5F8R7"/>
<dbReference type="Proteomes" id="UP000030675">
    <property type="component" value="Unassembled WGS sequence"/>
</dbReference>
<evidence type="ECO:0000313" key="1">
    <source>
        <dbReference type="EMBL" id="GAD32628.1"/>
    </source>
</evidence>
<proteinExistence type="predicted"/>
<organism evidence="1 2">
    <name type="scientific">Photobacterium leiognathi lrivu.4.1</name>
    <dbReference type="NCBI Taxonomy" id="1248232"/>
    <lineage>
        <taxon>Bacteria</taxon>
        <taxon>Pseudomonadati</taxon>
        <taxon>Pseudomonadota</taxon>
        <taxon>Gammaproteobacteria</taxon>
        <taxon>Vibrionales</taxon>
        <taxon>Vibrionaceae</taxon>
        <taxon>Photobacterium</taxon>
    </lineage>
</organism>
<protein>
    <recommendedName>
        <fullName evidence="3">Transposase</fullName>
    </recommendedName>
</protein>
<dbReference type="EMBL" id="DF196823">
    <property type="protein sequence ID" value="GAD32628.1"/>
    <property type="molecule type" value="Genomic_DNA"/>
</dbReference>
<evidence type="ECO:0000313" key="2">
    <source>
        <dbReference type="Proteomes" id="UP000030675"/>
    </source>
</evidence>
<accession>V5F8R7</accession>
<dbReference type="HOGENOM" id="CLU_180681_0_0_6"/>
<reference evidence="2" key="1">
    <citation type="submission" date="2012-12" db="EMBL/GenBank/DDBJ databases">
        <title>Genome Sequence of Photobacterium leiognathi lrivu.4.1.</title>
        <authorList>
            <person name="Urbanczyk H."/>
            <person name="Ogura Y."/>
            <person name="Hayashi T."/>
            <person name="Dunlap P.V."/>
        </authorList>
    </citation>
    <scope>NUCLEOTIDE SEQUENCE [LARGE SCALE GENOMIC DNA]</scope>
    <source>
        <strain evidence="2">lrivu.4.1</strain>
    </source>
</reference>
<evidence type="ECO:0008006" key="3">
    <source>
        <dbReference type="Google" id="ProtNLM"/>
    </source>
</evidence>
<sequence length="77" mass="9146">MTDFNVQNELAVLQNQTKMIRKRSYSARKSQLDKYKFELLELKKAGASTAELQRWLRTNKRLKVAHSTILRWLEKHG</sequence>
<name>V5F8R7_PHOLE</name>